<dbReference type="AlphaFoldDB" id="A0AAV0X0V0"/>
<sequence length="111" mass="13161">MIIIIAEGRYQRYDSLKQFVDNLRDDFESIENEAILLSGCTTYEYDKKRFKKRKQRVDELIESETEHRGKTNVQINTFYIIIDTLTTQLKIRSEAYSDILNIFGCIPVWPC</sequence>
<dbReference type="EMBL" id="CARXXK010000003">
    <property type="protein sequence ID" value="CAI6361401.1"/>
    <property type="molecule type" value="Genomic_DNA"/>
</dbReference>
<proteinExistence type="predicted"/>
<reference evidence="1 2" key="1">
    <citation type="submission" date="2023-01" db="EMBL/GenBank/DDBJ databases">
        <authorList>
            <person name="Whitehead M."/>
        </authorList>
    </citation>
    <scope>NUCLEOTIDE SEQUENCE [LARGE SCALE GENOMIC DNA]</scope>
</reference>
<keyword evidence="2" id="KW-1185">Reference proteome</keyword>
<gene>
    <name evidence="1" type="ORF">MEUPH1_LOCUS16586</name>
</gene>
<organism evidence="1 2">
    <name type="scientific">Macrosiphum euphorbiae</name>
    <name type="common">potato aphid</name>
    <dbReference type="NCBI Taxonomy" id="13131"/>
    <lineage>
        <taxon>Eukaryota</taxon>
        <taxon>Metazoa</taxon>
        <taxon>Ecdysozoa</taxon>
        <taxon>Arthropoda</taxon>
        <taxon>Hexapoda</taxon>
        <taxon>Insecta</taxon>
        <taxon>Pterygota</taxon>
        <taxon>Neoptera</taxon>
        <taxon>Paraneoptera</taxon>
        <taxon>Hemiptera</taxon>
        <taxon>Sternorrhyncha</taxon>
        <taxon>Aphidomorpha</taxon>
        <taxon>Aphidoidea</taxon>
        <taxon>Aphididae</taxon>
        <taxon>Macrosiphini</taxon>
        <taxon>Macrosiphum</taxon>
    </lineage>
</organism>
<accession>A0AAV0X0V0</accession>
<dbReference type="Proteomes" id="UP001160148">
    <property type="component" value="Unassembled WGS sequence"/>
</dbReference>
<comment type="caution">
    <text evidence="1">The sequence shown here is derived from an EMBL/GenBank/DDBJ whole genome shotgun (WGS) entry which is preliminary data.</text>
</comment>
<protein>
    <submittedName>
        <fullName evidence="1">Uncharacterized protein</fullName>
    </submittedName>
</protein>
<name>A0AAV0X0V0_9HEMI</name>
<evidence type="ECO:0000313" key="1">
    <source>
        <dbReference type="EMBL" id="CAI6361401.1"/>
    </source>
</evidence>
<evidence type="ECO:0000313" key="2">
    <source>
        <dbReference type="Proteomes" id="UP001160148"/>
    </source>
</evidence>